<gene>
    <name evidence="2" type="ORF">GCM10008960_33760</name>
</gene>
<keyword evidence="1" id="KW-1133">Transmembrane helix</keyword>
<evidence type="ECO:0000256" key="1">
    <source>
        <dbReference type="SAM" id="Phobius"/>
    </source>
</evidence>
<dbReference type="Proteomes" id="UP000644548">
    <property type="component" value="Unassembled WGS sequence"/>
</dbReference>
<protein>
    <submittedName>
        <fullName evidence="2">Uncharacterized protein</fullName>
    </submittedName>
</protein>
<comment type="caution">
    <text evidence="2">The sequence shown here is derived from an EMBL/GenBank/DDBJ whole genome shotgun (WGS) entry which is preliminary data.</text>
</comment>
<evidence type="ECO:0000313" key="2">
    <source>
        <dbReference type="EMBL" id="GGS04378.1"/>
    </source>
</evidence>
<reference evidence="3" key="1">
    <citation type="journal article" date="2019" name="Int. J. Syst. Evol. Microbiol.">
        <title>The Global Catalogue of Microorganisms (GCM) 10K type strain sequencing project: providing services to taxonomists for standard genome sequencing and annotation.</title>
        <authorList>
            <consortium name="The Broad Institute Genomics Platform"/>
            <consortium name="The Broad Institute Genome Sequencing Center for Infectious Disease"/>
            <person name="Wu L."/>
            <person name="Ma J."/>
        </authorList>
    </citation>
    <scope>NUCLEOTIDE SEQUENCE [LARGE SCALE GENOMIC DNA]</scope>
    <source>
        <strain evidence="3">JCM 31405</strain>
    </source>
</reference>
<organism evidence="2 3">
    <name type="scientific">Deinococcus sedimenti</name>
    <dbReference type="NCBI Taxonomy" id="1867090"/>
    <lineage>
        <taxon>Bacteria</taxon>
        <taxon>Thermotogati</taxon>
        <taxon>Deinococcota</taxon>
        <taxon>Deinococci</taxon>
        <taxon>Deinococcales</taxon>
        <taxon>Deinococcaceae</taxon>
        <taxon>Deinococcus</taxon>
    </lineage>
</organism>
<sequence length="82" mass="8557">MALPGKLLLSALLVLLTLLGLYVSAYAFSVPRALLHAGRVAGCGGALMGLLIIWRAPGPWLWYALPCCLLAAALLIWLVGGA</sequence>
<accession>A0ABQ2SAA5</accession>
<proteinExistence type="predicted"/>
<feature type="transmembrane region" description="Helical" evidence="1">
    <location>
        <begin position="61"/>
        <end position="80"/>
    </location>
</feature>
<keyword evidence="1" id="KW-0812">Transmembrane</keyword>
<keyword evidence="3" id="KW-1185">Reference proteome</keyword>
<evidence type="ECO:0000313" key="3">
    <source>
        <dbReference type="Proteomes" id="UP000644548"/>
    </source>
</evidence>
<dbReference type="EMBL" id="BMQN01000013">
    <property type="protein sequence ID" value="GGS04378.1"/>
    <property type="molecule type" value="Genomic_DNA"/>
</dbReference>
<keyword evidence="1" id="KW-0472">Membrane</keyword>
<name>A0ABQ2SAA5_9DEIO</name>
<feature type="transmembrane region" description="Helical" evidence="1">
    <location>
        <begin position="37"/>
        <end position="54"/>
    </location>
</feature>
<dbReference type="RefSeq" id="WP_189074343.1">
    <property type="nucleotide sequence ID" value="NZ_BMQN01000013.1"/>
</dbReference>